<dbReference type="PROSITE" id="PS51147">
    <property type="entry name" value="PFTA"/>
    <property type="match status" value="1"/>
</dbReference>
<dbReference type="Proteomes" id="UP000789901">
    <property type="component" value="Unassembled WGS sequence"/>
</dbReference>
<keyword evidence="2" id="KW-0637">Prenyltransferase</keyword>
<dbReference type="PANTHER" id="PTHR11129:SF3">
    <property type="entry name" value="PROTEIN PRENYLTRANSFERASE ALPHA SUBUNIT REPEAT-CONTAINING PROTEIN 1"/>
    <property type="match status" value="1"/>
</dbReference>
<accession>A0ABN7VMB9</accession>
<evidence type="ECO:0000256" key="3">
    <source>
        <dbReference type="ARBA" id="ARBA00022679"/>
    </source>
</evidence>
<dbReference type="InterPro" id="IPR002088">
    <property type="entry name" value="Prenyl_trans_a"/>
</dbReference>
<organism evidence="5 6">
    <name type="scientific">Gigaspora margarita</name>
    <dbReference type="NCBI Taxonomy" id="4874"/>
    <lineage>
        <taxon>Eukaryota</taxon>
        <taxon>Fungi</taxon>
        <taxon>Fungi incertae sedis</taxon>
        <taxon>Mucoromycota</taxon>
        <taxon>Glomeromycotina</taxon>
        <taxon>Glomeromycetes</taxon>
        <taxon>Diversisporales</taxon>
        <taxon>Gigasporaceae</taxon>
        <taxon>Gigaspora</taxon>
    </lineage>
</organism>
<keyword evidence="4" id="KW-0677">Repeat</keyword>
<gene>
    <name evidence="5" type="ORF">GMARGA_LOCUS20376</name>
</gene>
<comment type="similarity">
    <text evidence="1">Belongs to the protein prenyltransferase subunit alpha family.</text>
</comment>
<dbReference type="SUPFAM" id="SSF48439">
    <property type="entry name" value="Protein prenylyltransferase"/>
    <property type="match status" value="1"/>
</dbReference>
<protein>
    <submittedName>
        <fullName evidence="5">33733_t:CDS:1</fullName>
    </submittedName>
</protein>
<evidence type="ECO:0000313" key="5">
    <source>
        <dbReference type="EMBL" id="CAG8785551.1"/>
    </source>
</evidence>
<comment type="caution">
    <text evidence="5">The sequence shown here is derived from an EMBL/GenBank/DDBJ whole genome shotgun (WGS) entry which is preliminary data.</text>
</comment>
<keyword evidence="3" id="KW-0808">Transferase</keyword>
<evidence type="ECO:0000256" key="2">
    <source>
        <dbReference type="ARBA" id="ARBA00022602"/>
    </source>
</evidence>
<proteinExistence type="inferred from homology"/>
<sequence length="359" mass="42491">MSMDAKTLYELLNKIIDSHQIEEICLLPYQNALPKDQYYPFLLIGSNLGIPLEHLHKIFKQAHGIFMNLYVDRNQGYSNDKLIAYINNDDKEAIELIKQSTRCLLLLNPDFYTATNARKWIISNIISRHQSDNKFDITVLFRLEIPIIQRVVELYPKNYYAWTHRHWIISQLPIDSSLSLSFLDDELLNMEKWVRANVSDHSGFHHRQLCLLKKSQFYNSTIVNFLGISRDNLLGQPLVLENLSSTKMDQIILLWFNEIRFTRDLILRYPGHETLWYHLRFLSTIWKWLSFLGHIHPIDSKNIEPYEDGENIVLNLWPGFENDLEFSRYCILMNSDVDDEHVTLQKRCAIAYELWISEL</sequence>
<evidence type="ECO:0000256" key="1">
    <source>
        <dbReference type="ARBA" id="ARBA00006734"/>
    </source>
</evidence>
<keyword evidence="6" id="KW-1185">Reference proteome</keyword>
<name>A0ABN7VMB9_GIGMA</name>
<evidence type="ECO:0000313" key="6">
    <source>
        <dbReference type="Proteomes" id="UP000789901"/>
    </source>
</evidence>
<dbReference type="Pfam" id="PF01239">
    <property type="entry name" value="PPTA"/>
    <property type="match status" value="3"/>
</dbReference>
<evidence type="ECO:0000256" key="4">
    <source>
        <dbReference type="ARBA" id="ARBA00022737"/>
    </source>
</evidence>
<dbReference type="PANTHER" id="PTHR11129">
    <property type="entry name" value="PROTEIN FARNESYLTRANSFERASE ALPHA SUBUNIT/RAB GERANYLGERANYL TRANSFERASE ALPHA SUBUNIT"/>
    <property type="match status" value="1"/>
</dbReference>
<dbReference type="Gene3D" id="1.25.40.120">
    <property type="entry name" value="Protein prenylyltransferase"/>
    <property type="match status" value="1"/>
</dbReference>
<reference evidence="5 6" key="1">
    <citation type="submission" date="2021-06" db="EMBL/GenBank/DDBJ databases">
        <authorList>
            <person name="Kallberg Y."/>
            <person name="Tangrot J."/>
            <person name="Rosling A."/>
        </authorList>
    </citation>
    <scope>NUCLEOTIDE SEQUENCE [LARGE SCALE GENOMIC DNA]</scope>
    <source>
        <strain evidence="5 6">120-4 pot B 10/14</strain>
    </source>
</reference>
<feature type="non-terminal residue" evidence="5">
    <location>
        <position position="359"/>
    </location>
</feature>
<dbReference type="EMBL" id="CAJVQB010017805">
    <property type="protein sequence ID" value="CAG8785551.1"/>
    <property type="molecule type" value="Genomic_DNA"/>
</dbReference>